<feature type="region of interest" description="Disordered" evidence="1">
    <location>
        <begin position="66"/>
        <end position="91"/>
    </location>
</feature>
<evidence type="ECO:0000313" key="4">
    <source>
        <dbReference type="Proteomes" id="UP000186922"/>
    </source>
</evidence>
<reference evidence="3 4" key="1">
    <citation type="journal article" date="2016" name="Nat. Commun.">
        <title>Extremotolerant tardigrade genome and improved radiotolerance of human cultured cells by tardigrade-unique protein.</title>
        <authorList>
            <person name="Hashimoto T."/>
            <person name="Horikawa D.D."/>
            <person name="Saito Y."/>
            <person name="Kuwahara H."/>
            <person name="Kozuka-Hata H."/>
            <person name="Shin-I T."/>
            <person name="Minakuchi Y."/>
            <person name="Ohishi K."/>
            <person name="Motoyama A."/>
            <person name="Aizu T."/>
            <person name="Enomoto A."/>
            <person name="Kondo K."/>
            <person name="Tanaka S."/>
            <person name="Hara Y."/>
            <person name="Koshikawa S."/>
            <person name="Sagara H."/>
            <person name="Miura T."/>
            <person name="Yokobori S."/>
            <person name="Miyagawa K."/>
            <person name="Suzuki Y."/>
            <person name="Kubo T."/>
            <person name="Oyama M."/>
            <person name="Kohara Y."/>
            <person name="Fujiyama A."/>
            <person name="Arakawa K."/>
            <person name="Katayama T."/>
            <person name="Toyoda A."/>
            <person name="Kunieda T."/>
        </authorList>
    </citation>
    <scope>NUCLEOTIDE SEQUENCE [LARGE SCALE GENOMIC DNA]</scope>
    <source>
        <strain evidence="3 4">YOKOZUNA-1</strain>
    </source>
</reference>
<feature type="signal peptide" evidence="2">
    <location>
        <begin position="1"/>
        <end position="19"/>
    </location>
</feature>
<organism evidence="3 4">
    <name type="scientific">Ramazzottius varieornatus</name>
    <name type="common">Water bear</name>
    <name type="synonym">Tardigrade</name>
    <dbReference type="NCBI Taxonomy" id="947166"/>
    <lineage>
        <taxon>Eukaryota</taxon>
        <taxon>Metazoa</taxon>
        <taxon>Ecdysozoa</taxon>
        <taxon>Tardigrada</taxon>
        <taxon>Eutardigrada</taxon>
        <taxon>Parachela</taxon>
        <taxon>Hypsibioidea</taxon>
        <taxon>Ramazzottiidae</taxon>
        <taxon>Ramazzottius</taxon>
    </lineage>
</organism>
<feature type="region of interest" description="Disordered" evidence="1">
    <location>
        <begin position="252"/>
        <end position="272"/>
    </location>
</feature>
<feature type="compositionally biased region" description="Low complexity" evidence="1">
    <location>
        <begin position="77"/>
        <end position="91"/>
    </location>
</feature>
<name>A0A1D1WA46_RAMVA</name>
<accession>A0A1D1WA46</accession>
<proteinExistence type="predicted"/>
<sequence length="362" mass="37058">MAVLGSLCLLAAIVSSSSANMGYGSVGVLSGASASSDSGYGGQARAINTNYGGNVVNSAPVYTVQTSDDSDELVQTNNNNNNYGSSNGASASAYSSNGGNFLVRSGDIGNGVQVVQVDSAPAQNIGFQIQSTVQDILRRFGITMQNNVAGISGLYQPGRSFVVQSNGSPRILTNANMYGLGNVAQSQSQYMGDVQQSQQQGMNGLAYSLSTPVVVSYKVIAAPQVAPSLVFGISSQANQGGADVLARASSSSSRAGLSNGDGNVQTYAVQPPLNSNSYSNAAAASAAVASNQDQDDSSDDSYAPAPAPVKTKVYSAYGNSGTSAAYVAPTAPAPSRNRVRYIAQKNKKYESNSNVAYEEDSS</sequence>
<gene>
    <name evidence="3" type="primary">RvY_18865-1</name>
    <name evidence="3" type="synonym">RvY_18865.1</name>
    <name evidence="3" type="ORF">RvY_18865</name>
</gene>
<keyword evidence="4" id="KW-1185">Reference proteome</keyword>
<evidence type="ECO:0000256" key="2">
    <source>
        <dbReference type="SAM" id="SignalP"/>
    </source>
</evidence>
<evidence type="ECO:0000313" key="3">
    <source>
        <dbReference type="EMBL" id="GAV09298.1"/>
    </source>
</evidence>
<dbReference type="AlphaFoldDB" id="A0A1D1WA46"/>
<dbReference type="Proteomes" id="UP000186922">
    <property type="component" value="Unassembled WGS sequence"/>
</dbReference>
<keyword evidence="2" id="KW-0732">Signal</keyword>
<evidence type="ECO:0000256" key="1">
    <source>
        <dbReference type="SAM" id="MobiDB-lite"/>
    </source>
</evidence>
<feature type="region of interest" description="Disordered" evidence="1">
    <location>
        <begin position="286"/>
        <end position="306"/>
    </location>
</feature>
<dbReference type="OrthoDB" id="10672443at2759"/>
<protein>
    <submittedName>
        <fullName evidence="3">Uncharacterized protein</fullName>
    </submittedName>
</protein>
<dbReference type="EMBL" id="BDGG01000021">
    <property type="protein sequence ID" value="GAV09298.1"/>
    <property type="molecule type" value="Genomic_DNA"/>
</dbReference>
<feature type="chain" id="PRO_5008899336" evidence="2">
    <location>
        <begin position="20"/>
        <end position="362"/>
    </location>
</feature>
<comment type="caution">
    <text evidence="3">The sequence shown here is derived from an EMBL/GenBank/DDBJ whole genome shotgun (WGS) entry which is preliminary data.</text>
</comment>